<gene>
    <name evidence="3" type="ORF">JOC28_000184</name>
</gene>
<dbReference type="NCBIfam" id="NF047421">
    <property type="entry name" value="YfmH_fam"/>
    <property type="match status" value="1"/>
</dbReference>
<evidence type="ECO:0000259" key="2">
    <source>
        <dbReference type="Pfam" id="PF05193"/>
    </source>
</evidence>
<name>A0ABS2PPD7_9STRE</name>
<evidence type="ECO:0000313" key="3">
    <source>
        <dbReference type="EMBL" id="MBM7641896.1"/>
    </source>
</evidence>
<dbReference type="PANTHER" id="PTHR11851:SF134">
    <property type="entry name" value="ZINC-DEPENDENT PROTEASE"/>
    <property type="match status" value="1"/>
</dbReference>
<evidence type="ECO:0000259" key="1">
    <source>
        <dbReference type="Pfam" id="PF00675"/>
    </source>
</evidence>
<dbReference type="SUPFAM" id="SSF63411">
    <property type="entry name" value="LuxS/MPP-like metallohydrolase"/>
    <property type="match status" value="2"/>
</dbReference>
<dbReference type="Pfam" id="PF05193">
    <property type="entry name" value="Peptidase_M16_C"/>
    <property type="match status" value="1"/>
</dbReference>
<dbReference type="Proteomes" id="UP000697472">
    <property type="component" value="Unassembled WGS sequence"/>
</dbReference>
<protein>
    <submittedName>
        <fullName evidence="3">Zn-dependent peptidase</fullName>
    </submittedName>
</protein>
<organism evidence="3 4">
    <name type="scientific">Streptococcus loxodontisalivarius</name>
    <dbReference type="NCBI Taxonomy" id="1349415"/>
    <lineage>
        <taxon>Bacteria</taxon>
        <taxon>Bacillati</taxon>
        <taxon>Bacillota</taxon>
        <taxon>Bacilli</taxon>
        <taxon>Lactobacillales</taxon>
        <taxon>Streptococcaceae</taxon>
        <taxon>Streptococcus</taxon>
    </lineage>
</organism>
<keyword evidence="4" id="KW-1185">Reference proteome</keyword>
<feature type="domain" description="Peptidase M16 C-terminal" evidence="2">
    <location>
        <begin position="179"/>
        <end position="356"/>
    </location>
</feature>
<dbReference type="Gene3D" id="3.30.830.10">
    <property type="entry name" value="Metalloenzyme, LuxS/M16 peptidase-like"/>
    <property type="match status" value="2"/>
</dbReference>
<dbReference type="EMBL" id="JAFBEH010000002">
    <property type="protein sequence ID" value="MBM7641896.1"/>
    <property type="molecule type" value="Genomic_DNA"/>
</dbReference>
<dbReference type="InterPro" id="IPR007863">
    <property type="entry name" value="Peptidase_M16_C"/>
</dbReference>
<dbReference type="InterPro" id="IPR050361">
    <property type="entry name" value="MPP/UQCRC_Complex"/>
</dbReference>
<reference evidence="3 4" key="1">
    <citation type="submission" date="2021-01" db="EMBL/GenBank/DDBJ databases">
        <title>Genomic Encyclopedia of Type Strains, Phase IV (KMG-IV): sequencing the most valuable type-strain genomes for metagenomic binning, comparative biology and taxonomic classification.</title>
        <authorList>
            <person name="Goeker M."/>
        </authorList>
    </citation>
    <scope>NUCLEOTIDE SEQUENCE [LARGE SCALE GENOMIC DNA]</scope>
    <source>
        <strain evidence="3 4">DSM 27382</strain>
    </source>
</reference>
<dbReference type="Pfam" id="PF00675">
    <property type="entry name" value="Peptidase_M16"/>
    <property type="match status" value="1"/>
</dbReference>
<evidence type="ECO:0000313" key="4">
    <source>
        <dbReference type="Proteomes" id="UP000697472"/>
    </source>
</evidence>
<dbReference type="RefSeq" id="WP_205008770.1">
    <property type="nucleotide sequence ID" value="NZ_JAFBEH010000002.1"/>
</dbReference>
<proteinExistence type="predicted"/>
<sequence>MTLEVRDYTRFSEKLYSECLKNGLKVYYLPKTDFQESYAILSSRFGSVDTLLTDGGNEPSGIAHFLEHKLFEDASGKDVLLDFTKLGADANAFTTYDRTSYLVSTTVNFMESLSLLLDFVSQPYFKEESVNREIGIIEQEIEMYADDADYRLFLGLLQTLYPGTALAEDIAGSVEDIKNVTPEILQSYYDYFYRPSNLTLIVAGNFDLESVRKLVDTKFTGVDKANSELKRVELSLNQPDKAKSISMDVAMPKLAVGFRGKSIPEQMTALEYKLALRLFFTLLFGWTSETYQDWYESGKIDQAFDLEFEVTERYQFVVATMDTWEPIAMSNRIKQTVQQFAKNSDFSVEHLERIKRDYYGEFLRGLDSIDSIVSQLIMNPLEGETYLDLPDYLDKIDLKKIKQVASHFIKQMDVANFTIFPK</sequence>
<dbReference type="PANTHER" id="PTHR11851">
    <property type="entry name" value="METALLOPROTEASE"/>
    <property type="match status" value="1"/>
</dbReference>
<accession>A0ABS2PPD7</accession>
<dbReference type="InterPro" id="IPR011249">
    <property type="entry name" value="Metalloenz_LuxS/M16"/>
</dbReference>
<feature type="domain" description="Peptidase M16 N-terminal" evidence="1">
    <location>
        <begin position="60"/>
        <end position="172"/>
    </location>
</feature>
<dbReference type="InterPro" id="IPR011765">
    <property type="entry name" value="Pept_M16_N"/>
</dbReference>
<comment type="caution">
    <text evidence="3">The sequence shown here is derived from an EMBL/GenBank/DDBJ whole genome shotgun (WGS) entry which is preliminary data.</text>
</comment>